<comment type="caution">
    <text evidence="2">The sequence shown here is derived from an EMBL/GenBank/DDBJ whole genome shotgun (WGS) entry which is preliminary data.</text>
</comment>
<organism evidence="2 3">
    <name type="scientific">Ophiocordyceps polyrhachis-furcata BCC 54312</name>
    <dbReference type="NCBI Taxonomy" id="1330021"/>
    <lineage>
        <taxon>Eukaryota</taxon>
        <taxon>Fungi</taxon>
        <taxon>Dikarya</taxon>
        <taxon>Ascomycota</taxon>
        <taxon>Pezizomycotina</taxon>
        <taxon>Sordariomycetes</taxon>
        <taxon>Hypocreomycetidae</taxon>
        <taxon>Hypocreales</taxon>
        <taxon>Ophiocordycipitaceae</taxon>
        <taxon>Ophiocordyceps</taxon>
    </lineage>
</organism>
<evidence type="ECO:0000313" key="2">
    <source>
        <dbReference type="EMBL" id="RCI16721.1"/>
    </source>
</evidence>
<feature type="region of interest" description="Disordered" evidence="1">
    <location>
        <begin position="1"/>
        <end position="52"/>
    </location>
</feature>
<evidence type="ECO:0000313" key="3">
    <source>
        <dbReference type="Proteomes" id="UP000253664"/>
    </source>
</evidence>
<keyword evidence="3" id="KW-1185">Reference proteome</keyword>
<feature type="compositionally biased region" description="Basic and acidic residues" evidence="1">
    <location>
        <begin position="20"/>
        <end position="30"/>
    </location>
</feature>
<reference evidence="2 3" key="1">
    <citation type="journal article" date="2015" name="BMC Genomics">
        <title>Insights from the genome of Ophiocordyceps polyrhachis-furcata to pathogenicity and host specificity in insect fungi.</title>
        <authorList>
            <person name="Wichadakul D."/>
            <person name="Kobmoo N."/>
            <person name="Ingsriswang S."/>
            <person name="Tangphatsornruang S."/>
            <person name="Chantasingh D."/>
            <person name="Luangsa-ard J.J."/>
            <person name="Eurwilaichitr L."/>
        </authorList>
    </citation>
    <scope>NUCLEOTIDE SEQUENCE [LARGE SCALE GENOMIC DNA]</scope>
    <source>
        <strain evidence="2 3">BCC 54312</strain>
    </source>
</reference>
<sequence>PPQRPESQWGYSGYSARSTRYSDRHSDRRAHPINLGTRQPSHRSARYTNSGHSARLPGFSYLIRDTNKLSTNFSPPSSSSTAPQNTSFDSTFPTLFSKHTYFFPTFFLIKKSCLILRKSLLPSSRAAITIPIRLCA</sequence>
<proteinExistence type="predicted"/>
<evidence type="ECO:0000256" key="1">
    <source>
        <dbReference type="SAM" id="MobiDB-lite"/>
    </source>
</evidence>
<feature type="non-terminal residue" evidence="2">
    <location>
        <position position="1"/>
    </location>
</feature>
<protein>
    <submittedName>
        <fullName evidence="2">Uncharacterized protein</fullName>
    </submittedName>
</protein>
<accession>A0A367LQN4</accession>
<name>A0A367LQN4_9HYPO</name>
<dbReference type="AlphaFoldDB" id="A0A367LQN4"/>
<gene>
    <name evidence="2" type="ORF">L249_1928</name>
</gene>
<feature type="compositionally biased region" description="Polar residues" evidence="1">
    <location>
        <begin position="1"/>
        <end position="19"/>
    </location>
</feature>
<feature type="non-terminal residue" evidence="2">
    <location>
        <position position="136"/>
    </location>
</feature>
<dbReference type="EMBL" id="LKCN02000001">
    <property type="protein sequence ID" value="RCI16721.1"/>
    <property type="molecule type" value="Genomic_DNA"/>
</dbReference>
<dbReference type="Proteomes" id="UP000253664">
    <property type="component" value="Unassembled WGS sequence"/>
</dbReference>